<proteinExistence type="inferred from homology"/>
<feature type="domain" description="HTH gntR-type" evidence="11">
    <location>
        <begin position="18"/>
        <end position="86"/>
    </location>
</feature>
<dbReference type="SMART" id="SM00345">
    <property type="entry name" value="HTH_GNTR"/>
    <property type="match status" value="1"/>
</dbReference>
<comment type="similarity">
    <text evidence="3">Belongs to the class-I pyridoxal-phosphate-dependent aminotransferase family.</text>
</comment>
<dbReference type="AlphaFoldDB" id="A0A1M6NB68"/>
<reference evidence="13" key="1">
    <citation type="submission" date="2016-11" db="EMBL/GenBank/DDBJ databases">
        <authorList>
            <person name="Varghese N."/>
            <person name="Submissions S."/>
        </authorList>
    </citation>
    <scope>NUCLEOTIDE SEQUENCE [LARGE SCALE GENOMIC DNA]</scope>
    <source>
        <strain evidence="13">DSM 10349</strain>
    </source>
</reference>
<evidence type="ECO:0000256" key="4">
    <source>
        <dbReference type="ARBA" id="ARBA00011738"/>
    </source>
</evidence>
<dbReference type="CDD" id="cd07377">
    <property type="entry name" value="WHTH_GntR"/>
    <property type="match status" value="1"/>
</dbReference>
<sequence>MDISKYLIETKIDSASETPLYLQIANSIAQKIIDNTLPKGTKLPPERELCKFFGVSRTTAINAYRWLEQEELVATKVGSGTYVKENSPLHSETFQIPWSQLFIPYPQTPMTSILKELVSTPYASEIISLATGMPDPSFYPLDIFNSLFKKYLCATNPADFGYIPTEGYQPLRETVASMLSQQGIDTTPDRTLIISGSQQGLYLTSKVLLERGDYVIVQSPTYIGAIQIFQAIGARMLILPEDNSLNLDILEDYLIRYRPKLFYIISTYNNPTGQVLTEQERRDLLRLAMRHRLVIMEDDPYSQLYYGEKPPLALKSLDNSESVIYMSTFSKTITPGLRTGYLTGHPALINRLALEKQYVDLHSNNFSQWLLNLYLKQGYYEEHLKFTRREYKKRRDVLVKTVRRYLDKEISFDVPDGGFYLWCKIKKPITSARLLQEAIKCGVFFVPGQAFYTVPSEESEFRLCFVTHPEPVLVEGVKRLSKAFELIHKNKATKTVSENQLNPIV</sequence>
<dbReference type="InterPro" id="IPR036390">
    <property type="entry name" value="WH_DNA-bd_sf"/>
</dbReference>
<dbReference type="InterPro" id="IPR015424">
    <property type="entry name" value="PyrdxlP-dep_Trfase"/>
</dbReference>
<evidence type="ECO:0000256" key="6">
    <source>
        <dbReference type="ARBA" id="ARBA00022679"/>
    </source>
</evidence>
<dbReference type="CDD" id="cd00609">
    <property type="entry name" value="AAT_like"/>
    <property type="match status" value="1"/>
</dbReference>
<dbReference type="InterPro" id="IPR051446">
    <property type="entry name" value="HTH_trans_reg/aminotransferase"/>
</dbReference>
<evidence type="ECO:0000256" key="7">
    <source>
        <dbReference type="ARBA" id="ARBA00022898"/>
    </source>
</evidence>
<evidence type="ECO:0000313" key="12">
    <source>
        <dbReference type="EMBL" id="SHJ92914.1"/>
    </source>
</evidence>
<comment type="subunit">
    <text evidence="4">Homodimer.</text>
</comment>
<evidence type="ECO:0000256" key="1">
    <source>
        <dbReference type="ARBA" id="ARBA00001933"/>
    </source>
</evidence>
<dbReference type="GO" id="GO:0003700">
    <property type="term" value="F:DNA-binding transcription factor activity"/>
    <property type="evidence" value="ECO:0007669"/>
    <property type="project" value="InterPro"/>
</dbReference>
<keyword evidence="5 12" id="KW-0032">Aminotransferase</keyword>
<keyword evidence="6 12" id="KW-0808">Transferase</keyword>
<keyword evidence="9 12" id="KW-0238">DNA-binding</keyword>
<dbReference type="Gene3D" id="3.90.1150.10">
    <property type="entry name" value="Aspartate Aminotransferase, domain 1"/>
    <property type="match status" value="1"/>
</dbReference>
<dbReference type="InterPro" id="IPR036388">
    <property type="entry name" value="WH-like_DNA-bd_sf"/>
</dbReference>
<dbReference type="PANTHER" id="PTHR46577:SF2">
    <property type="entry name" value="TRANSCRIPTIONAL REGULATORY PROTEIN"/>
    <property type="match status" value="1"/>
</dbReference>
<organism evidence="12 13">
    <name type="scientific">Desulforamulus aeronauticus DSM 10349</name>
    <dbReference type="NCBI Taxonomy" id="1121421"/>
    <lineage>
        <taxon>Bacteria</taxon>
        <taxon>Bacillati</taxon>
        <taxon>Bacillota</taxon>
        <taxon>Clostridia</taxon>
        <taxon>Eubacteriales</taxon>
        <taxon>Peptococcaceae</taxon>
        <taxon>Desulforamulus</taxon>
    </lineage>
</organism>
<evidence type="ECO:0000259" key="11">
    <source>
        <dbReference type="PROSITE" id="PS50949"/>
    </source>
</evidence>
<dbReference type="Gene3D" id="3.40.640.10">
    <property type="entry name" value="Type I PLP-dependent aspartate aminotransferase-like (Major domain)"/>
    <property type="match status" value="1"/>
</dbReference>
<evidence type="ECO:0000256" key="10">
    <source>
        <dbReference type="ARBA" id="ARBA00023163"/>
    </source>
</evidence>
<dbReference type="FunFam" id="3.40.640.10:FF:000053">
    <property type="entry name" value="Aminotransferase, class I"/>
    <property type="match status" value="1"/>
</dbReference>
<gene>
    <name evidence="12" type="ORF">SAMN02745123_00024</name>
</gene>
<evidence type="ECO:0000256" key="2">
    <source>
        <dbReference type="ARBA" id="ARBA00005384"/>
    </source>
</evidence>
<dbReference type="InterPro" id="IPR015422">
    <property type="entry name" value="PyrdxlP-dep_Trfase_small"/>
</dbReference>
<accession>A0A1M6NB68</accession>
<dbReference type="EMBL" id="FRAR01000004">
    <property type="protein sequence ID" value="SHJ92914.1"/>
    <property type="molecule type" value="Genomic_DNA"/>
</dbReference>
<dbReference type="InterPro" id="IPR004839">
    <property type="entry name" value="Aminotransferase_I/II_large"/>
</dbReference>
<dbReference type="GO" id="GO:0008483">
    <property type="term" value="F:transaminase activity"/>
    <property type="evidence" value="ECO:0007669"/>
    <property type="project" value="UniProtKB-KW"/>
</dbReference>
<evidence type="ECO:0000256" key="5">
    <source>
        <dbReference type="ARBA" id="ARBA00022576"/>
    </source>
</evidence>
<dbReference type="PRINTS" id="PR00035">
    <property type="entry name" value="HTHGNTR"/>
</dbReference>
<dbReference type="GO" id="GO:0003677">
    <property type="term" value="F:DNA binding"/>
    <property type="evidence" value="ECO:0007669"/>
    <property type="project" value="UniProtKB-KW"/>
</dbReference>
<keyword evidence="8" id="KW-0805">Transcription regulation</keyword>
<dbReference type="Proteomes" id="UP000183997">
    <property type="component" value="Unassembled WGS sequence"/>
</dbReference>
<dbReference type="Gene3D" id="1.10.10.10">
    <property type="entry name" value="Winged helix-like DNA-binding domain superfamily/Winged helix DNA-binding domain"/>
    <property type="match status" value="1"/>
</dbReference>
<dbReference type="Pfam" id="PF00155">
    <property type="entry name" value="Aminotran_1_2"/>
    <property type="match status" value="1"/>
</dbReference>
<comment type="similarity">
    <text evidence="2">In the C-terminal section; belongs to the class-I pyridoxal-phosphate-dependent aminotransferase family.</text>
</comment>
<dbReference type="GO" id="GO:0030170">
    <property type="term" value="F:pyridoxal phosphate binding"/>
    <property type="evidence" value="ECO:0007669"/>
    <property type="project" value="InterPro"/>
</dbReference>
<name>A0A1M6NB68_9FIRM</name>
<dbReference type="SUPFAM" id="SSF46785">
    <property type="entry name" value="Winged helix' DNA-binding domain"/>
    <property type="match status" value="1"/>
</dbReference>
<dbReference type="InterPro" id="IPR000524">
    <property type="entry name" value="Tscrpt_reg_HTH_GntR"/>
</dbReference>
<evidence type="ECO:0000256" key="3">
    <source>
        <dbReference type="ARBA" id="ARBA00007441"/>
    </source>
</evidence>
<dbReference type="SUPFAM" id="SSF53383">
    <property type="entry name" value="PLP-dependent transferases"/>
    <property type="match status" value="1"/>
</dbReference>
<protein>
    <submittedName>
        <fullName evidence="12">DNA-binding transcriptional regulator, MocR family, contains an aminotransferase domain</fullName>
    </submittedName>
</protein>
<dbReference type="PROSITE" id="PS50949">
    <property type="entry name" value="HTH_GNTR"/>
    <property type="match status" value="1"/>
</dbReference>
<evidence type="ECO:0000256" key="9">
    <source>
        <dbReference type="ARBA" id="ARBA00023125"/>
    </source>
</evidence>
<comment type="cofactor">
    <cofactor evidence="1">
        <name>pyridoxal 5'-phosphate</name>
        <dbReference type="ChEBI" id="CHEBI:597326"/>
    </cofactor>
</comment>
<dbReference type="PANTHER" id="PTHR46577">
    <property type="entry name" value="HTH-TYPE TRANSCRIPTIONAL REGULATORY PROTEIN GABR"/>
    <property type="match status" value="1"/>
</dbReference>
<dbReference type="Pfam" id="PF00392">
    <property type="entry name" value="GntR"/>
    <property type="match status" value="1"/>
</dbReference>
<keyword evidence="13" id="KW-1185">Reference proteome</keyword>
<keyword evidence="10" id="KW-0804">Transcription</keyword>
<dbReference type="InterPro" id="IPR015421">
    <property type="entry name" value="PyrdxlP-dep_Trfase_major"/>
</dbReference>
<dbReference type="OrthoDB" id="9808770at2"/>
<dbReference type="RefSeq" id="WP_072910252.1">
    <property type="nucleotide sequence ID" value="NZ_FRAR01000004.1"/>
</dbReference>
<evidence type="ECO:0000256" key="8">
    <source>
        <dbReference type="ARBA" id="ARBA00023015"/>
    </source>
</evidence>
<evidence type="ECO:0000313" key="13">
    <source>
        <dbReference type="Proteomes" id="UP000183997"/>
    </source>
</evidence>
<keyword evidence="7" id="KW-0663">Pyridoxal phosphate</keyword>
<dbReference type="STRING" id="1121421.SAMN02745123_00024"/>